<comment type="caution">
    <text evidence="4">The sequence shown here is derived from an EMBL/GenBank/DDBJ whole genome shotgun (WGS) entry which is preliminary data.</text>
</comment>
<dbReference type="AlphaFoldDB" id="A0A417YQN2"/>
<dbReference type="PANTHER" id="PTHR31157:SF26">
    <property type="entry name" value="SCP-LIKE EXTRACELLULAR PROTEIN"/>
    <property type="match status" value="1"/>
</dbReference>
<dbReference type="Pfam" id="PF00188">
    <property type="entry name" value="CAP"/>
    <property type="match status" value="1"/>
</dbReference>
<accession>A0A417YQN2</accession>
<feature type="domain" description="SCP" evidence="2">
    <location>
        <begin position="240"/>
        <end position="351"/>
    </location>
</feature>
<organism evidence="4 5">
    <name type="scientific">Neobacillus notoginsengisoli</name>
    <dbReference type="NCBI Taxonomy" id="1578198"/>
    <lineage>
        <taxon>Bacteria</taxon>
        <taxon>Bacillati</taxon>
        <taxon>Bacillota</taxon>
        <taxon>Bacilli</taxon>
        <taxon>Bacillales</taxon>
        <taxon>Bacillaceae</taxon>
        <taxon>Neobacillus</taxon>
    </lineage>
</organism>
<evidence type="ECO:0008006" key="6">
    <source>
        <dbReference type="Google" id="ProtNLM"/>
    </source>
</evidence>
<evidence type="ECO:0000259" key="2">
    <source>
        <dbReference type="Pfam" id="PF00188"/>
    </source>
</evidence>
<dbReference type="Pfam" id="PF14504">
    <property type="entry name" value="CAP_assoc_N"/>
    <property type="match status" value="1"/>
</dbReference>
<dbReference type="SUPFAM" id="SSF55797">
    <property type="entry name" value="PR-1-like"/>
    <property type="match status" value="1"/>
</dbReference>
<keyword evidence="5" id="KW-1185">Reference proteome</keyword>
<feature type="region of interest" description="Disordered" evidence="1">
    <location>
        <begin position="38"/>
        <end position="59"/>
    </location>
</feature>
<sequence>MALRTLVRIMILSAVFLTIGFYVSQDENRDKDSLIHEEPIPEQEQPAEPNKGSSNYEIPDRPDSGLSTLIGESVHEVEKVLGKPARIDKSSYDYDWYIYNLDLNKYVQVGIADKRAVTVYAIGPDAAVAPFTIGMPLEEIFTSFSIHTNISMEYDGNSYRIELTDTDVNTMPLIQFGDIFAQLYVDKFTSSLSSVRFIDAETLIKQRPYEIAYRGELIEAEPLASEEWHEVEGGVEKQIFDLTNVLRLRHELEPLKLDEKTAEVAYGHSLDMFESNTFSHISEKHGNLADRLKKAKVVYQAAGENIAANYMDAPAVMEGWLNSKGHRESLLNEEFTHIGVGVHHKYYTQNFIQKWLE</sequence>
<evidence type="ECO:0000256" key="1">
    <source>
        <dbReference type="SAM" id="MobiDB-lite"/>
    </source>
</evidence>
<dbReference type="InterPro" id="IPR014044">
    <property type="entry name" value="CAP_dom"/>
</dbReference>
<dbReference type="CDD" id="cd05379">
    <property type="entry name" value="CAP_bacterial"/>
    <property type="match status" value="1"/>
</dbReference>
<gene>
    <name evidence="4" type="ORF">D1B31_17605</name>
</gene>
<dbReference type="OrthoDB" id="9783944at2"/>
<dbReference type="PANTHER" id="PTHR31157">
    <property type="entry name" value="SCP DOMAIN-CONTAINING PROTEIN"/>
    <property type="match status" value="1"/>
</dbReference>
<evidence type="ECO:0000313" key="4">
    <source>
        <dbReference type="EMBL" id="RHW36530.1"/>
    </source>
</evidence>
<dbReference type="InterPro" id="IPR035940">
    <property type="entry name" value="CAP_sf"/>
</dbReference>
<name>A0A417YQN2_9BACI</name>
<dbReference type="EMBL" id="QWEG01000011">
    <property type="protein sequence ID" value="RHW36530.1"/>
    <property type="molecule type" value="Genomic_DNA"/>
</dbReference>
<feature type="domain" description="CAP-associated" evidence="3">
    <location>
        <begin position="70"/>
        <end position="209"/>
    </location>
</feature>
<reference evidence="4 5" key="1">
    <citation type="journal article" date="2017" name="Int. J. Syst. Evol. Microbiol.">
        <title>Bacillus notoginsengisoli sp. nov., a novel bacterium isolated from the rhizosphere of Panax notoginseng.</title>
        <authorList>
            <person name="Zhang M.Y."/>
            <person name="Cheng J."/>
            <person name="Cai Y."/>
            <person name="Zhang T.Y."/>
            <person name="Wu Y.Y."/>
            <person name="Manikprabhu D."/>
            <person name="Li W.J."/>
            <person name="Zhang Y.X."/>
        </authorList>
    </citation>
    <scope>NUCLEOTIDE SEQUENCE [LARGE SCALE GENOMIC DNA]</scope>
    <source>
        <strain evidence="4 5">JCM 30743</strain>
    </source>
</reference>
<dbReference type="Gene3D" id="3.40.33.10">
    <property type="entry name" value="CAP"/>
    <property type="match status" value="1"/>
</dbReference>
<dbReference type="InterPro" id="IPR029410">
    <property type="entry name" value="CAP_assoc"/>
</dbReference>
<protein>
    <recommendedName>
        <fullName evidence="6">CAP domain-containing protein</fullName>
    </recommendedName>
</protein>
<proteinExistence type="predicted"/>
<dbReference type="Proteomes" id="UP000284416">
    <property type="component" value="Unassembled WGS sequence"/>
</dbReference>
<evidence type="ECO:0000259" key="3">
    <source>
        <dbReference type="Pfam" id="PF14504"/>
    </source>
</evidence>
<evidence type="ECO:0000313" key="5">
    <source>
        <dbReference type="Proteomes" id="UP000284416"/>
    </source>
</evidence>